<organism evidence="1 2">
    <name type="scientific">Membranihabitans marinus</name>
    <dbReference type="NCBI Taxonomy" id="1227546"/>
    <lineage>
        <taxon>Bacteria</taxon>
        <taxon>Pseudomonadati</taxon>
        <taxon>Bacteroidota</taxon>
        <taxon>Saprospiria</taxon>
        <taxon>Saprospirales</taxon>
        <taxon>Saprospiraceae</taxon>
        <taxon>Membranihabitans</taxon>
    </lineage>
</organism>
<protein>
    <submittedName>
        <fullName evidence="1">Uncharacterized protein</fullName>
    </submittedName>
</protein>
<gene>
    <name evidence="1" type="ORF">KUV50_08255</name>
</gene>
<reference evidence="1" key="1">
    <citation type="submission" date="2021-06" db="EMBL/GenBank/DDBJ databases">
        <title>44 bacteria genomes isolated from Dapeng, Shenzhen.</title>
        <authorList>
            <person name="Zheng W."/>
            <person name="Yu S."/>
            <person name="Huang Y."/>
        </authorList>
    </citation>
    <scope>NUCLEOTIDE SEQUENCE</scope>
    <source>
        <strain evidence="1">DP5N28-2</strain>
    </source>
</reference>
<name>A0A953HM04_9BACT</name>
<dbReference type="Proteomes" id="UP000753961">
    <property type="component" value="Unassembled WGS sequence"/>
</dbReference>
<accession>A0A953HM04</accession>
<dbReference type="RefSeq" id="WP_222579650.1">
    <property type="nucleotide sequence ID" value="NZ_JAHVHU010000007.1"/>
</dbReference>
<sequence>MRRKKNYTMGEGNYYFNVKSGHQMITIYRKEKKAAVNAFNNYIKVGKDVEWLGCWDGKDFKETSEPSA</sequence>
<dbReference type="AlphaFoldDB" id="A0A953HM04"/>
<evidence type="ECO:0000313" key="2">
    <source>
        <dbReference type="Proteomes" id="UP000753961"/>
    </source>
</evidence>
<evidence type="ECO:0000313" key="1">
    <source>
        <dbReference type="EMBL" id="MBY5958117.1"/>
    </source>
</evidence>
<keyword evidence="2" id="KW-1185">Reference proteome</keyword>
<proteinExistence type="predicted"/>
<dbReference type="EMBL" id="JAHVHU010000007">
    <property type="protein sequence ID" value="MBY5958117.1"/>
    <property type="molecule type" value="Genomic_DNA"/>
</dbReference>
<comment type="caution">
    <text evidence="1">The sequence shown here is derived from an EMBL/GenBank/DDBJ whole genome shotgun (WGS) entry which is preliminary data.</text>
</comment>